<protein>
    <recommendedName>
        <fullName evidence="3">HEAT repeat domain-containing protein</fullName>
    </recommendedName>
</protein>
<evidence type="ECO:0008006" key="3">
    <source>
        <dbReference type="Google" id="ProtNLM"/>
    </source>
</evidence>
<accession>A0ABS3Q9H7</accession>
<dbReference type="InterPro" id="IPR011989">
    <property type="entry name" value="ARM-like"/>
</dbReference>
<sequence>MTIATLLTELETFPYHNRVKRLVTLGQQARTDTVVAALLHSLSTAEGFYERQLALLACYGSMDGKQVVAALGDPSRLLRDLALRLVAHICTDAQVGAAFAVLPRRAQPKLLRMLLRQRRGAVVDALLEGLAAGPDARLAQLLYFGTAALVEKHMAAVMPGWGSMDWERLAKYHPAIAFAQLHDQLRTLTAPDARLLYHVNAVLAPLAERETDHAITLVRALLRQEPPARIALHHLARRRPNEVVDLLLAHEDGAAVRLPLNRLAPRLTETRLLAVLRHRPTLVADREAWLGRVPPALRRAAFEVAGNGWRSAEGVVPTGVVARLPAELRAAEARRHLALPALAARPAQRLPYAAFLPWDEAHTVLTPYVRNPDADLRTLALATQIKVARFHRAQLPAALALVRARANEQDPVRQAMLAALAGLPPARWQAAHLDDLSLVLRDALNAADLSAGTARSAEHLVVALVPFQPKWAAGWLAELARARGVIYFPNLGERLTAADVRRVAPALLPVLQAWATREREVWLVEAAHRLGRRLRVFEGLTDLLETVLVTTRQSYVASQILQLLGEHQSARLGALVPALLHSDPSVVTLPAVYTYLHRQRQDLLTPFLGQRAYKGRFSTGNTRFVLPLFTHFYRWTPTQQRLFAETLTQLTQDGQRDTPALFQAIHQLAALPAVVPTSLFRLADARLERVAVRDTAVRALARLDGGQGVPVLVEALADTRARIAIYALRSTLLEMPAPQALALLQTAPTEKVTVAKEVLRLLGELDTPAAYPLLLEMAARPLHRDVRVALLRALWDHPDRAETWPLLRAVAADPDPAVAAGVARIPTDRLSPAGQQQVLALLGTLLRHPDAPLRVQVLGRCVSLPLADPGQVLLPPLLADLHSPLPDEYRAAARALFATYAVSHPALIAETVARVRPERRVLHATLDALRAALPGNRSALQPLVQGLLAALRPDPLTVRLQVQLAVAGLPWPELAAFLSELATTDALDAESLLTAAEAIARSGQRAGQPLADDSLVSFERALADHSDARLRRLALAALLAQATQPAGWTAALRTRLNQYHTDPAPLVAAAAQFTFPPPIEETAPGNT</sequence>
<dbReference type="RefSeq" id="WP_208173430.1">
    <property type="nucleotide sequence ID" value="NZ_JAGETZ010000001.1"/>
</dbReference>
<proteinExistence type="predicted"/>
<dbReference type="EMBL" id="JAGETZ010000001">
    <property type="protein sequence ID" value="MBO2007905.1"/>
    <property type="molecule type" value="Genomic_DNA"/>
</dbReference>
<dbReference type="InterPro" id="IPR016024">
    <property type="entry name" value="ARM-type_fold"/>
</dbReference>
<comment type="caution">
    <text evidence="1">The sequence shown here is derived from an EMBL/GenBank/DDBJ whole genome shotgun (WGS) entry which is preliminary data.</text>
</comment>
<dbReference type="SMART" id="SM00567">
    <property type="entry name" value="EZ_HEAT"/>
    <property type="match status" value="2"/>
</dbReference>
<dbReference type="Proteomes" id="UP000664369">
    <property type="component" value="Unassembled WGS sequence"/>
</dbReference>
<evidence type="ECO:0000313" key="2">
    <source>
        <dbReference type="Proteomes" id="UP000664369"/>
    </source>
</evidence>
<evidence type="ECO:0000313" key="1">
    <source>
        <dbReference type="EMBL" id="MBO2007905.1"/>
    </source>
</evidence>
<organism evidence="1 2">
    <name type="scientific">Hymenobacter negativus</name>
    <dbReference type="NCBI Taxonomy" id="2795026"/>
    <lineage>
        <taxon>Bacteria</taxon>
        <taxon>Pseudomonadati</taxon>
        <taxon>Bacteroidota</taxon>
        <taxon>Cytophagia</taxon>
        <taxon>Cytophagales</taxon>
        <taxon>Hymenobacteraceae</taxon>
        <taxon>Hymenobacter</taxon>
    </lineage>
</organism>
<dbReference type="SUPFAM" id="SSF48371">
    <property type="entry name" value="ARM repeat"/>
    <property type="match status" value="1"/>
</dbReference>
<keyword evidence="2" id="KW-1185">Reference proteome</keyword>
<dbReference type="Gene3D" id="1.25.10.10">
    <property type="entry name" value="Leucine-rich Repeat Variant"/>
    <property type="match status" value="1"/>
</dbReference>
<name>A0ABS3Q9H7_9BACT</name>
<gene>
    <name evidence="1" type="ORF">J4E00_02515</name>
</gene>
<reference evidence="1 2" key="1">
    <citation type="submission" date="2021-03" db="EMBL/GenBank/DDBJ databases">
        <authorList>
            <person name="Kim M.K."/>
        </authorList>
    </citation>
    <scope>NUCLEOTIDE SEQUENCE [LARGE SCALE GENOMIC DNA]</scope>
    <source>
        <strain evidence="1 2">BT442</strain>
    </source>
</reference>
<dbReference type="InterPro" id="IPR004155">
    <property type="entry name" value="PBS_lyase_HEAT"/>
</dbReference>